<evidence type="ECO:0000313" key="3">
    <source>
        <dbReference type="Proteomes" id="UP000032512"/>
    </source>
</evidence>
<feature type="transmembrane region" description="Helical" evidence="1">
    <location>
        <begin position="58"/>
        <end position="78"/>
    </location>
</feature>
<accession>A0A0D6ZBC8</accession>
<evidence type="ECO:0008006" key="4">
    <source>
        <dbReference type="Google" id="ProtNLM"/>
    </source>
</evidence>
<keyword evidence="3" id="KW-1185">Reference proteome</keyword>
<feature type="transmembrane region" description="Helical" evidence="1">
    <location>
        <begin position="30"/>
        <end position="51"/>
    </location>
</feature>
<protein>
    <recommendedName>
        <fullName evidence="4">DUF4181 domain-containing protein</fullName>
    </recommendedName>
</protein>
<dbReference type="Proteomes" id="UP000032512">
    <property type="component" value="Unassembled WGS sequence"/>
</dbReference>
<comment type="caution">
    <text evidence="2">The sequence shown here is derived from an EMBL/GenBank/DDBJ whole genome shotgun (WGS) entry which is preliminary data.</text>
</comment>
<reference evidence="2 3" key="1">
    <citation type="submission" date="2015-01" db="EMBL/GenBank/DDBJ databases">
        <title>Draft genome sequences of the supercritical CO2 tolerant bacteria Bacillus subterraneus MITOT1 and Bacillus cereus MIT0214.</title>
        <authorList>
            <person name="Peet K.C."/>
            <person name="Thompson J.R."/>
        </authorList>
    </citation>
    <scope>NUCLEOTIDE SEQUENCE [LARGE SCALE GENOMIC DNA]</scope>
    <source>
        <strain evidence="2 3">MITOT1</strain>
    </source>
</reference>
<evidence type="ECO:0000256" key="1">
    <source>
        <dbReference type="SAM" id="Phobius"/>
    </source>
</evidence>
<organism evidence="2 3">
    <name type="scientific">Mesobacillus subterraneus</name>
    <dbReference type="NCBI Taxonomy" id="285983"/>
    <lineage>
        <taxon>Bacteria</taxon>
        <taxon>Bacillati</taxon>
        <taxon>Bacillota</taxon>
        <taxon>Bacilli</taxon>
        <taxon>Bacillales</taxon>
        <taxon>Bacillaceae</taxon>
        <taxon>Mesobacillus</taxon>
    </lineage>
</organism>
<dbReference type="AlphaFoldDB" id="A0A0D6ZBC8"/>
<sequence length="79" mass="9508">MKVYTVFLLQSLIWSGYTLTEWLSKHDHPIYNGMMFMVFFYLAIIIGNYIIKSTWKTFFLTMMSLSFYVAFHFTMSHLI</sequence>
<evidence type="ECO:0000313" key="2">
    <source>
        <dbReference type="EMBL" id="KIY21878.1"/>
    </source>
</evidence>
<dbReference type="EMBL" id="JXIQ01000090">
    <property type="protein sequence ID" value="KIY21878.1"/>
    <property type="molecule type" value="Genomic_DNA"/>
</dbReference>
<proteinExistence type="predicted"/>
<name>A0A0D6ZBC8_9BACI</name>
<keyword evidence="1" id="KW-1133">Transmembrane helix</keyword>
<keyword evidence="1" id="KW-0472">Membrane</keyword>
<keyword evidence="1" id="KW-0812">Transmembrane</keyword>
<dbReference type="PATRIC" id="fig|285983.3.peg.958"/>
<gene>
    <name evidence="2" type="ORF">UB32_11500</name>
</gene>